<comment type="caution">
    <text evidence="11">The sequence shown here is derived from an EMBL/GenBank/DDBJ whole genome shotgun (WGS) entry which is preliminary data.</text>
</comment>
<reference evidence="11 12" key="1">
    <citation type="submission" date="2018-05" db="EMBL/GenBank/DDBJ databases">
        <title>A metagenomic window into the 2 km-deep terrestrial subsurface aquifer revealed taxonomically and functionally diverse microbial community comprising novel uncultured bacterial lineages.</title>
        <authorList>
            <person name="Kadnikov V.V."/>
            <person name="Mardanov A.V."/>
            <person name="Beletsky A.V."/>
            <person name="Banks D."/>
            <person name="Pimenov N.V."/>
            <person name="Frank Y.A."/>
            <person name="Karnachuk O.V."/>
            <person name="Ravin N.V."/>
        </authorList>
    </citation>
    <scope>NUCLEOTIDE SEQUENCE [LARGE SCALE GENOMIC DNA]</scope>
    <source>
        <strain evidence="11">BY5</strain>
    </source>
</reference>
<evidence type="ECO:0000256" key="5">
    <source>
        <dbReference type="ARBA" id="ARBA00022729"/>
    </source>
</evidence>
<name>A0A367ZJ08_9BACT</name>
<comment type="similarity">
    <text evidence="2">Belongs to the faeC family.</text>
</comment>
<comment type="function">
    <text evidence="9">Involved in degradation of plant cell walls. Hydrolyzes the feruloyl-arabinose ester bond in arabinoxylans, and the feruloyl-galactose ester bond in pectin. Active against paranitrophenyl-acetate, methyl ferulate and wheat arabinoxylan.</text>
</comment>
<evidence type="ECO:0000256" key="6">
    <source>
        <dbReference type="ARBA" id="ARBA00022801"/>
    </source>
</evidence>
<dbReference type="InterPro" id="IPR001375">
    <property type="entry name" value="Peptidase_S9_cat"/>
</dbReference>
<keyword evidence="3" id="KW-0964">Secreted</keyword>
<evidence type="ECO:0000256" key="2">
    <source>
        <dbReference type="ARBA" id="ARBA00010278"/>
    </source>
</evidence>
<evidence type="ECO:0000256" key="4">
    <source>
        <dbReference type="ARBA" id="ARBA00022651"/>
    </source>
</evidence>
<dbReference type="Proteomes" id="UP000252355">
    <property type="component" value="Unassembled WGS sequence"/>
</dbReference>
<dbReference type="PANTHER" id="PTHR38050:SF1">
    <property type="entry name" value="FERULOYL ESTERASE C"/>
    <property type="match status" value="1"/>
</dbReference>
<proteinExistence type="inferred from homology"/>
<evidence type="ECO:0000256" key="9">
    <source>
        <dbReference type="ARBA" id="ARBA00025250"/>
    </source>
</evidence>
<comment type="subcellular location">
    <subcellularLocation>
        <location evidence="1">Secreted</location>
    </subcellularLocation>
</comment>
<evidence type="ECO:0000259" key="10">
    <source>
        <dbReference type="Pfam" id="PF00326"/>
    </source>
</evidence>
<dbReference type="GO" id="GO:0030600">
    <property type="term" value="F:feruloyl esterase activity"/>
    <property type="evidence" value="ECO:0007669"/>
    <property type="project" value="InterPro"/>
</dbReference>
<keyword evidence="8" id="KW-0624">Polysaccharide degradation</keyword>
<keyword evidence="7" id="KW-0119">Carbohydrate metabolism</keyword>
<evidence type="ECO:0000313" key="11">
    <source>
        <dbReference type="EMBL" id="RCK78076.1"/>
    </source>
</evidence>
<dbReference type="PANTHER" id="PTHR38050">
    <property type="match status" value="1"/>
</dbReference>
<evidence type="ECO:0000256" key="1">
    <source>
        <dbReference type="ARBA" id="ARBA00004613"/>
    </source>
</evidence>
<evidence type="ECO:0000256" key="8">
    <source>
        <dbReference type="ARBA" id="ARBA00023326"/>
    </source>
</evidence>
<keyword evidence="5" id="KW-0732">Signal</keyword>
<gene>
    <name evidence="11" type="ORF">OZSIB_1852</name>
</gene>
<keyword evidence="6" id="KW-0378">Hydrolase</keyword>
<dbReference type="GO" id="GO:0005576">
    <property type="term" value="C:extracellular region"/>
    <property type="evidence" value="ECO:0007669"/>
    <property type="project" value="UniProtKB-SubCell"/>
</dbReference>
<dbReference type="Pfam" id="PF00326">
    <property type="entry name" value="Peptidase_S9"/>
    <property type="match status" value="1"/>
</dbReference>
<accession>A0A367ZJ08</accession>
<dbReference type="Gene3D" id="3.40.50.1820">
    <property type="entry name" value="alpha/beta hydrolase"/>
    <property type="match status" value="1"/>
</dbReference>
<dbReference type="AlphaFoldDB" id="A0A367ZJ08"/>
<dbReference type="EMBL" id="QOQW01000028">
    <property type="protein sequence ID" value="RCK78076.1"/>
    <property type="molecule type" value="Genomic_DNA"/>
</dbReference>
<dbReference type="InterPro" id="IPR043595">
    <property type="entry name" value="FaeB/C/D"/>
</dbReference>
<keyword evidence="4" id="KW-0858">Xylan degradation</keyword>
<evidence type="ECO:0000313" key="12">
    <source>
        <dbReference type="Proteomes" id="UP000252355"/>
    </source>
</evidence>
<dbReference type="GO" id="GO:0045493">
    <property type="term" value="P:xylan catabolic process"/>
    <property type="evidence" value="ECO:0007669"/>
    <property type="project" value="UniProtKB-KW"/>
</dbReference>
<feature type="domain" description="Peptidase S9 prolyl oligopeptidase catalytic" evidence="10">
    <location>
        <begin position="144"/>
        <end position="191"/>
    </location>
</feature>
<evidence type="ECO:0000256" key="3">
    <source>
        <dbReference type="ARBA" id="ARBA00022525"/>
    </source>
</evidence>
<protein>
    <recommendedName>
        <fullName evidence="10">Peptidase S9 prolyl oligopeptidase catalytic domain-containing protein</fullName>
    </recommendedName>
</protein>
<dbReference type="SUPFAM" id="SSF53474">
    <property type="entry name" value="alpha/beta-Hydrolases"/>
    <property type="match status" value="1"/>
</dbReference>
<dbReference type="InterPro" id="IPR029058">
    <property type="entry name" value="AB_hydrolase_fold"/>
</dbReference>
<evidence type="ECO:0000256" key="7">
    <source>
        <dbReference type="ARBA" id="ARBA00023277"/>
    </source>
</evidence>
<sequence>MALAIGVAAAPDATSGAAPTGVGPVRRFMQWALAQRARQTPLPPGTVDKTLEHGGRTRRFYVHRPAAWNGTDRLPVVLLFHGGGGGARQALVSYGWPELADREQFLLVAPDGTGQVEGILLTWNVHFGFGDALRHHVDDGGFVTALLEALAREYPIDPDRLYATGISNGGILCHWLAARPDNRLAAIAPVVATLGGRRQDQKDWQVPPRPATPVSVLAINGALDRNVPLAGGLQERSWGEPVFMMSASQTMRFWVEANGCVEPPTVVEAPSRGYTAWRWTGGRAGTEVALFVLHRQGHAWPGTREAPRRVADPPDPDFPATELIWKFFRAHPRRAP</sequence>
<organism evidence="11 12">
    <name type="scientific">Candidatus Ozemobacter sibiricus</name>
    <dbReference type="NCBI Taxonomy" id="2268124"/>
    <lineage>
        <taxon>Bacteria</taxon>
        <taxon>Candidatus Ozemobacteria</taxon>
        <taxon>Candidatus Ozemobacterales</taxon>
        <taxon>Candidatus Ozemobacteraceae</taxon>
        <taxon>Candidatus Ozemobacter</taxon>
    </lineage>
</organism>